<dbReference type="STRING" id="649764.HMPREF0762_01606"/>
<dbReference type="InterPro" id="IPR017896">
    <property type="entry name" value="4Fe4S_Fe-S-bd"/>
</dbReference>
<dbReference type="Gene3D" id="3.40.920.10">
    <property type="entry name" value="Pyruvate-ferredoxin oxidoreductase, PFOR, domain III"/>
    <property type="match status" value="1"/>
</dbReference>
<dbReference type="Gene3D" id="3.30.70.20">
    <property type="match status" value="1"/>
</dbReference>
<evidence type="ECO:0000313" key="12">
    <source>
        <dbReference type="Proteomes" id="UP000006001"/>
    </source>
</evidence>
<dbReference type="Gene3D" id="3.40.50.920">
    <property type="match status" value="1"/>
</dbReference>
<dbReference type="SUPFAM" id="SSF54862">
    <property type="entry name" value="4Fe-4S ferredoxins"/>
    <property type="match status" value="1"/>
</dbReference>
<dbReference type="InterPro" id="IPR002869">
    <property type="entry name" value="Pyrv_flavodox_OxRed_cen"/>
</dbReference>
<dbReference type="FunFam" id="3.30.70.20:FF:000022">
    <property type="entry name" value="Pyruvate:ferredoxin (Flavodoxin) oxidoreductase"/>
    <property type="match status" value="1"/>
</dbReference>
<dbReference type="InterPro" id="IPR019752">
    <property type="entry name" value="Pyrv/ketoisovalerate_OxRed_cat"/>
</dbReference>
<dbReference type="InterPro" id="IPR017900">
    <property type="entry name" value="4Fe4S_Fe_S_CS"/>
</dbReference>
<dbReference type="GO" id="GO:0019164">
    <property type="term" value="F:pyruvate synthase activity"/>
    <property type="evidence" value="ECO:0007669"/>
    <property type="project" value="UniProtKB-EC"/>
</dbReference>
<dbReference type="PROSITE" id="PS51379">
    <property type="entry name" value="4FE4S_FER_2"/>
    <property type="match status" value="2"/>
</dbReference>
<dbReference type="SUPFAM" id="SSF53323">
    <property type="entry name" value="Pyruvate-ferredoxin oxidoreductase, PFOR, domain III"/>
    <property type="match status" value="1"/>
</dbReference>
<dbReference type="SMART" id="SM00890">
    <property type="entry name" value="EKR"/>
    <property type="match status" value="1"/>
</dbReference>
<dbReference type="eggNOG" id="COG1014">
    <property type="taxonomic scope" value="Bacteria"/>
</dbReference>
<keyword evidence="12" id="KW-1185">Reference proteome</keyword>
<dbReference type="InterPro" id="IPR002880">
    <property type="entry name" value="Pyrv_Fd/Flavodoxin_OxRdtase_N"/>
</dbReference>
<dbReference type="InterPro" id="IPR029061">
    <property type="entry name" value="THDP-binding"/>
</dbReference>
<dbReference type="GO" id="GO:0006979">
    <property type="term" value="P:response to oxidative stress"/>
    <property type="evidence" value="ECO:0007669"/>
    <property type="project" value="TreeGrafter"/>
</dbReference>
<dbReference type="PANTHER" id="PTHR32154:SF0">
    <property type="entry name" value="PYRUVATE-FLAVODOXIN OXIDOREDUCTASE-RELATED"/>
    <property type="match status" value="1"/>
</dbReference>
<dbReference type="PROSITE" id="PS00198">
    <property type="entry name" value="4FE4S_FER_1"/>
    <property type="match status" value="1"/>
</dbReference>
<evidence type="ECO:0000256" key="4">
    <source>
        <dbReference type="ARBA" id="ARBA00022723"/>
    </source>
</evidence>
<evidence type="ECO:0000256" key="1">
    <source>
        <dbReference type="ARBA" id="ARBA00009032"/>
    </source>
</evidence>
<keyword evidence="2" id="KW-0813">Transport</keyword>
<dbReference type="GO" id="GO:0005506">
    <property type="term" value="F:iron ion binding"/>
    <property type="evidence" value="ECO:0007669"/>
    <property type="project" value="InterPro"/>
</dbReference>
<dbReference type="InterPro" id="IPR019456">
    <property type="entry name" value="Pyrv-flavodox_OxRtase_EKR"/>
</dbReference>
<dbReference type="InterPro" id="IPR009014">
    <property type="entry name" value="Transketo_C/PFOR_II"/>
</dbReference>
<reference evidence="11" key="1">
    <citation type="submission" date="2009-10" db="EMBL/GenBank/DDBJ databases">
        <authorList>
            <person name="Weinstock G."/>
            <person name="Sodergren E."/>
            <person name="Clifton S."/>
            <person name="Fulton L."/>
            <person name="Fulton B."/>
            <person name="Courtney L."/>
            <person name="Fronick C."/>
            <person name="Harrison M."/>
            <person name="Strong C."/>
            <person name="Farmer C."/>
            <person name="Delahaunty K."/>
            <person name="Markovic C."/>
            <person name="Hall O."/>
            <person name="Minx P."/>
            <person name="Tomlinson C."/>
            <person name="Mitreva M."/>
            <person name="Nelson J."/>
            <person name="Hou S."/>
            <person name="Wollam A."/>
            <person name="Pepin K.H."/>
            <person name="Johnson M."/>
            <person name="Bhonagiri V."/>
            <person name="Nash W.E."/>
            <person name="Warren W."/>
            <person name="Chinwalla A."/>
            <person name="Mardis E.R."/>
            <person name="Wilson R.K."/>
        </authorList>
    </citation>
    <scope>NUCLEOTIDE SEQUENCE [LARGE SCALE GENOMIC DNA]</scope>
    <source>
        <strain evidence="11">ATCC 700122</strain>
    </source>
</reference>
<comment type="similarity">
    <text evidence="1">Belongs to the pyruvate:ferredoxin/flavodoxin oxidoreductase family.</text>
</comment>
<keyword evidence="11" id="KW-0670">Pyruvate</keyword>
<keyword evidence="6 11" id="KW-0560">Oxidoreductase</keyword>
<name>D0WID1_SLAES</name>
<evidence type="ECO:0000256" key="8">
    <source>
        <dbReference type="ARBA" id="ARBA00023014"/>
    </source>
</evidence>
<feature type="domain" description="4Fe-4S ferredoxin-type" evidence="10">
    <location>
        <begin position="780"/>
        <end position="809"/>
    </location>
</feature>
<comment type="caution">
    <text evidence="11">The sequence shown here is derived from an EMBL/GenBank/DDBJ whole genome shotgun (WGS) entry which is preliminary data.</text>
</comment>
<keyword evidence="8" id="KW-0411">Iron-sulfur</keyword>
<dbReference type="eggNOG" id="COG1013">
    <property type="taxonomic scope" value="Bacteria"/>
</dbReference>
<dbReference type="Pfam" id="PF13237">
    <property type="entry name" value="Fer4_10"/>
    <property type="match status" value="1"/>
</dbReference>
<dbReference type="Pfam" id="PF01558">
    <property type="entry name" value="POR"/>
    <property type="match status" value="1"/>
</dbReference>
<evidence type="ECO:0000256" key="3">
    <source>
        <dbReference type="ARBA" id="ARBA00022485"/>
    </source>
</evidence>
<proteinExistence type="inferred from homology"/>
<dbReference type="InterPro" id="IPR033412">
    <property type="entry name" value="PFOR_II"/>
</dbReference>
<dbReference type="InterPro" id="IPR050722">
    <property type="entry name" value="Pyruvate:ferred/Flavod_OxRd"/>
</dbReference>
<dbReference type="eggNOG" id="COG0674">
    <property type="taxonomic scope" value="Bacteria"/>
</dbReference>
<evidence type="ECO:0000256" key="7">
    <source>
        <dbReference type="ARBA" id="ARBA00023004"/>
    </source>
</evidence>
<dbReference type="HOGENOM" id="CLU_002569_0_0_11"/>
<dbReference type="InterPro" id="IPR011766">
    <property type="entry name" value="TPP_enzyme_TPP-bd"/>
</dbReference>
<organism evidence="11 12">
    <name type="scientific">Slackia exigua (strain ATCC 700122 / DSM 15923 / CIP 105133 / JCM 11022 / KCTC 5966 / S-7)</name>
    <dbReference type="NCBI Taxonomy" id="649764"/>
    <lineage>
        <taxon>Bacteria</taxon>
        <taxon>Bacillati</taxon>
        <taxon>Actinomycetota</taxon>
        <taxon>Coriobacteriia</taxon>
        <taxon>Eggerthellales</taxon>
        <taxon>Eggerthellaceae</taxon>
        <taxon>Slackia</taxon>
    </lineage>
</organism>
<feature type="region of interest" description="Disordered" evidence="9">
    <location>
        <begin position="1"/>
        <end position="21"/>
    </location>
</feature>
<feature type="domain" description="4Fe-4S ferredoxin-type" evidence="10">
    <location>
        <begin position="836"/>
        <end position="865"/>
    </location>
</feature>
<dbReference type="Pfam" id="PF02775">
    <property type="entry name" value="TPP_enzyme_C"/>
    <property type="match status" value="1"/>
</dbReference>
<dbReference type="InterPro" id="IPR011895">
    <property type="entry name" value="Pyrv_flavodox_OxRed"/>
</dbReference>
<keyword evidence="7" id="KW-0408">Iron</keyword>
<dbReference type="FunFam" id="3.40.920.10:FF:000001">
    <property type="entry name" value="Pyruvate:ferredoxin (Flavodoxin) oxidoreductase"/>
    <property type="match status" value="1"/>
</dbReference>
<keyword evidence="5" id="KW-0249">Electron transport</keyword>
<evidence type="ECO:0000256" key="2">
    <source>
        <dbReference type="ARBA" id="ARBA00022448"/>
    </source>
</evidence>
<dbReference type="EC" id="1.2.7.1" evidence="11"/>
<dbReference type="PANTHER" id="PTHR32154">
    <property type="entry name" value="PYRUVATE-FLAVODOXIN OXIDOREDUCTASE-RELATED"/>
    <property type="match status" value="1"/>
</dbReference>
<keyword evidence="4" id="KW-0479">Metal-binding</keyword>
<dbReference type="AlphaFoldDB" id="D0WID1"/>
<sequence length="1275" mass="138294">MHEKNGSSNTENGRPRLRERGSFREESLVGGGFRLPKACASAAALGRVRARALDMIINASMRSFAPALGSRMRVHLVALIFATYRAKKGNSRMARAFKSMDGNTAAAHVSYAFTEVAGIYPITPSSPMADFVDQWSAQGRKNIFGTTVRVAEMESEGGAAGTVHGSLSAGALTTTYTASQGLLLMIPNMYKIAAEQLPAVFHVSARTVATQALNIFGDHSDVMSCRQTGFGMLAEGNVQEVMDLAAVAHLAAIKGGVPFLNFFDGFRTSHEVQKVAAWDYEDLADMCDMDAVQAFRDHALNPEHPAMRGSHENGDIFFQHRESCNGHYDALPAIVESCMQQVNDKIGTNYDLFNYYGAPDADRVIVAMGSICDVAEEVVDYLNAHGEKVGLVKVRLYRPFVPEKLAAAIPETVTKVAVMDRTKEPGSVGEPLYLDVVCGLHEIGRAGITIVGGRYGLGSKDTPPASVFAIFEELKKDAPKREFTVGIVDDVTNLSLPEDPAAPNTAAPDTIESKFWGLGGDGTVGANKNSVKIIGDHTDKYVQAYFQYDSKKTGGVTISHLRFGDSPIRSSYYINKADFVACHNPSYVTKGFKMVQDVKPGGVFMINCQWTPEELEHHLNAEAKRYIARNGIQLYTINAIDLAIEIGMGKRTNTILQSAFFSLAKVLPAEDAIRYMKDAATKSYLKKGQDIVDMNHRAIDAGATAYRKIDVPASWADATDEPAGSAHAGRPELVKMVTEIMEPIGLMNGDSLPVSAFMNHVDGQFETGAAAYEKRGVAVNVPTWDASTCTQCNMCSYVCPHATIRPFLLTDEEADAAPDTVTAIDAKGGKMRGMKYTLVVSPLDCMGCEVCVHQCPTNSLSMSPIAVETPKQNAFDYCVDKVSRKPEFEGMGIKDSQFRKPLLEFSGACAGCAETSYARLVTQLYGDRMYVANSTGCSSIWGNPAATSPYTTDADGRGPAWCNSLFEDNAEFGMGMLLGHEAVRNGQVERTQAILASALASESLKAAAQAWLDARDDAEASKETSTAYIAELEAEVERGGAHVLDAMAILGHKDFLTKKSVWIFGGDGWAYDIGYGGLDHVLASGEDVNIFVFDTEVYSNTGGQASKASNIGQVAQFAAAGKDIKKKSLAEIAMAYGYVYVAQVAMGAKPAQTIKAITEAEAYPGPSLIIGYSPCEMHSIKGGMKNAQEEMKRAVDCGYWNLYRFNPAAPVGKKFTLDSKEPKGGYQEFLMNEARYSRLTREFPDRAQELFDRNEADAMARWQHLAKLKDLYAEV</sequence>
<gene>
    <name evidence="11" type="primary">nifJ</name>
    <name evidence="11" type="ORF">HMPREF0762_01606</name>
</gene>
<dbReference type="GO" id="GO:0022900">
    <property type="term" value="P:electron transport chain"/>
    <property type="evidence" value="ECO:0007669"/>
    <property type="project" value="InterPro"/>
</dbReference>
<dbReference type="GO" id="GO:0030976">
    <property type="term" value="F:thiamine pyrophosphate binding"/>
    <property type="evidence" value="ECO:0007669"/>
    <property type="project" value="InterPro"/>
</dbReference>
<feature type="compositionally biased region" description="Polar residues" evidence="9">
    <location>
        <begin position="1"/>
        <end position="12"/>
    </location>
</feature>
<protein>
    <submittedName>
        <fullName evidence="11">Pyruvate synthase</fullName>
        <ecNumber evidence="11">1.2.7.1</ecNumber>
    </submittedName>
</protein>
<dbReference type="NCBIfam" id="TIGR02176">
    <property type="entry name" value="pyruv_ox_red"/>
    <property type="match status" value="1"/>
</dbReference>
<evidence type="ECO:0000313" key="11">
    <source>
        <dbReference type="EMBL" id="EEZ60798.1"/>
    </source>
</evidence>
<dbReference type="SUPFAM" id="SSF52518">
    <property type="entry name" value="Thiamin diphosphate-binding fold (THDP-binding)"/>
    <property type="match status" value="2"/>
</dbReference>
<dbReference type="CDD" id="cd07034">
    <property type="entry name" value="TPP_PYR_PFOR_IOR-alpha_like"/>
    <property type="match status" value="1"/>
</dbReference>
<dbReference type="FunFam" id="3.40.50.970:FF:000012">
    <property type="entry name" value="Pyruvate:ferredoxin (Flavodoxin) oxidoreductase"/>
    <property type="match status" value="1"/>
</dbReference>
<evidence type="ECO:0000259" key="10">
    <source>
        <dbReference type="PROSITE" id="PS51379"/>
    </source>
</evidence>
<dbReference type="Pfam" id="PF10371">
    <property type="entry name" value="EKR"/>
    <property type="match status" value="1"/>
</dbReference>
<dbReference type="CDD" id="cd03377">
    <property type="entry name" value="TPP_PFOR_PNO"/>
    <property type="match status" value="1"/>
</dbReference>
<keyword evidence="3" id="KW-0004">4Fe-4S</keyword>
<dbReference type="GO" id="GO:0000287">
    <property type="term" value="F:magnesium ion binding"/>
    <property type="evidence" value="ECO:0007669"/>
    <property type="project" value="UniProtKB-ARBA"/>
</dbReference>
<dbReference type="FunFam" id="3.40.50.920:FF:000007">
    <property type="entry name" value="Pyruvate:ferredoxin (Flavodoxin) oxidoreductase"/>
    <property type="match status" value="1"/>
</dbReference>
<dbReference type="GO" id="GO:0051539">
    <property type="term" value="F:4 iron, 4 sulfur cluster binding"/>
    <property type="evidence" value="ECO:0007669"/>
    <property type="project" value="UniProtKB-KW"/>
</dbReference>
<dbReference type="Pfam" id="PF17147">
    <property type="entry name" value="PFOR_II"/>
    <property type="match status" value="1"/>
</dbReference>
<evidence type="ECO:0000256" key="6">
    <source>
        <dbReference type="ARBA" id="ARBA00023002"/>
    </source>
</evidence>
<accession>D0WID1</accession>
<evidence type="ECO:0000256" key="5">
    <source>
        <dbReference type="ARBA" id="ARBA00022982"/>
    </source>
</evidence>
<dbReference type="FunFam" id="3.40.50.970:FF:000041">
    <property type="entry name" value="Pyruvate:ferredoxin (Flavodoxin) oxidoreductase"/>
    <property type="match status" value="1"/>
</dbReference>
<dbReference type="Pfam" id="PF01855">
    <property type="entry name" value="POR_N"/>
    <property type="match status" value="1"/>
</dbReference>
<evidence type="ECO:0000256" key="9">
    <source>
        <dbReference type="SAM" id="MobiDB-lite"/>
    </source>
</evidence>
<dbReference type="EMBL" id="ACUX02000016">
    <property type="protein sequence ID" value="EEZ60798.1"/>
    <property type="molecule type" value="Genomic_DNA"/>
</dbReference>
<dbReference type="SUPFAM" id="SSF52922">
    <property type="entry name" value="TK C-terminal domain-like"/>
    <property type="match status" value="1"/>
</dbReference>
<dbReference type="Proteomes" id="UP000006001">
    <property type="component" value="Unassembled WGS sequence"/>
</dbReference>
<dbReference type="Gene3D" id="3.40.50.970">
    <property type="match status" value="2"/>
</dbReference>